<proteinExistence type="predicted"/>
<organism evidence="4 5">
    <name type="scientific">Ursus americanus</name>
    <name type="common">American black bear</name>
    <name type="synonym">Euarctos americanus</name>
    <dbReference type="NCBI Taxonomy" id="9643"/>
    <lineage>
        <taxon>Eukaryota</taxon>
        <taxon>Metazoa</taxon>
        <taxon>Chordata</taxon>
        <taxon>Craniata</taxon>
        <taxon>Vertebrata</taxon>
        <taxon>Euteleostomi</taxon>
        <taxon>Mammalia</taxon>
        <taxon>Eutheria</taxon>
        <taxon>Laurasiatheria</taxon>
        <taxon>Carnivora</taxon>
        <taxon>Caniformia</taxon>
        <taxon>Ursidae</taxon>
        <taxon>Ursus</taxon>
    </lineage>
</organism>
<feature type="compositionally biased region" description="Low complexity" evidence="1">
    <location>
        <begin position="278"/>
        <end position="306"/>
    </location>
</feature>
<feature type="region of interest" description="Disordered" evidence="1">
    <location>
        <begin position="440"/>
        <end position="661"/>
    </location>
</feature>
<feature type="compositionally biased region" description="Polar residues" evidence="1">
    <location>
        <begin position="395"/>
        <end position="422"/>
    </location>
</feature>
<feature type="domain" description="WH2" evidence="2">
    <location>
        <begin position="633"/>
        <end position="650"/>
    </location>
</feature>
<dbReference type="Ensembl" id="ENSUAMT00000002553.1">
    <property type="protein sequence ID" value="ENSUAMP00000002239.1"/>
    <property type="gene ID" value="ENSUAMG00000002038.1"/>
</dbReference>
<dbReference type="PROSITE" id="PS51082">
    <property type="entry name" value="WH2"/>
    <property type="match status" value="1"/>
</dbReference>
<feature type="compositionally biased region" description="Polar residues" evidence="1">
    <location>
        <begin position="562"/>
        <end position="577"/>
    </location>
</feature>
<dbReference type="PANTHER" id="PTHR15708:SF10">
    <property type="entry name" value="PROTEIN MTSS 1"/>
    <property type="match status" value="1"/>
</dbReference>
<feature type="region of interest" description="Disordered" evidence="1">
    <location>
        <begin position="186"/>
        <end position="379"/>
    </location>
</feature>
<evidence type="ECO:0000259" key="3">
    <source>
        <dbReference type="PROSITE" id="PS51338"/>
    </source>
</evidence>
<reference evidence="4" key="3">
    <citation type="submission" date="2025-09" db="UniProtKB">
        <authorList>
            <consortium name="Ensembl"/>
        </authorList>
    </citation>
    <scope>IDENTIFICATION</scope>
</reference>
<dbReference type="Pfam" id="PF08397">
    <property type="entry name" value="IMD"/>
    <property type="match status" value="1"/>
</dbReference>
<dbReference type="PANTHER" id="PTHR15708">
    <property type="entry name" value="ACTIN BUNDLING/MISSING IN METASTASIS-RELATED"/>
    <property type="match status" value="1"/>
</dbReference>
<dbReference type="InterPro" id="IPR003124">
    <property type="entry name" value="WH2_dom"/>
</dbReference>
<dbReference type="AlphaFoldDB" id="A0A452QCD4"/>
<dbReference type="Proteomes" id="UP000291022">
    <property type="component" value="Unassembled WGS sequence"/>
</dbReference>
<dbReference type="InterPro" id="IPR030127">
    <property type="entry name" value="MTSS1/MTSS2"/>
</dbReference>
<dbReference type="CDD" id="cd22060">
    <property type="entry name" value="WH2_MTSS1"/>
    <property type="match status" value="1"/>
</dbReference>
<dbReference type="Gene3D" id="1.20.1270.60">
    <property type="entry name" value="Arfaptin homology (AH) domain/BAR domain"/>
    <property type="match status" value="1"/>
</dbReference>
<dbReference type="GO" id="GO:0007009">
    <property type="term" value="P:plasma membrane organization"/>
    <property type="evidence" value="ECO:0007669"/>
    <property type="project" value="InterPro"/>
</dbReference>
<dbReference type="GO" id="GO:0005543">
    <property type="term" value="F:phospholipid binding"/>
    <property type="evidence" value="ECO:0007669"/>
    <property type="project" value="TreeGrafter"/>
</dbReference>
<feature type="compositionally biased region" description="Polar residues" evidence="1">
    <location>
        <begin position="451"/>
        <end position="464"/>
    </location>
</feature>
<evidence type="ECO:0000313" key="4">
    <source>
        <dbReference type="Ensembl" id="ENSUAMP00000002239.1"/>
    </source>
</evidence>
<dbReference type="InterPro" id="IPR013606">
    <property type="entry name" value="I-BAR_dom"/>
</dbReference>
<protein>
    <submittedName>
        <fullName evidence="4">MTSS I-BAR domain containing 1</fullName>
    </submittedName>
</protein>
<dbReference type="GeneTree" id="ENSGT00950000183156"/>
<dbReference type="SUPFAM" id="SSF103657">
    <property type="entry name" value="BAR/IMD domain-like"/>
    <property type="match status" value="1"/>
</dbReference>
<evidence type="ECO:0000313" key="5">
    <source>
        <dbReference type="Proteomes" id="UP000291022"/>
    </source>
</evidence>
<gene>
    <name evidence="4" type="primary">MTSS1</name>
</gene>
<feature type="region of interest" description="Disordered" evidence="1">
    <location>
        <begin position="393"/>
        <end position="422"/>
    </location>
</feature>
<feature type="compositionally biased region" description="Polar residues" evidence="1">
    <location>
        <begin position="246"/>
        <end position="266"/>
    </location>
</feature>
<reference evidence="5" key="1">
    <citation type="submission" date="2016-06" db="EMBL/GenBank/DDBJ databases">
        <title>De novo assembly and RNA-Seq shows season-dependent expression and editing in black bear kidneys.</title>
        <authorList>
            <person name="Korstanje R."/>
            <person name="Srivastava A."/>
            <person name="Sarsani V.K."/>
            <person name="Sheehan S.M."/>
            <person name="Seger R.L."/>
            <person name="Barter M.E."/>
            <person name="Lindqvist C."/>
            <person name="Brody L.C."/>
            <person name="Mullikin J.C."/>
        </authorList>
    </citation>
    <scope>NUCLEOTIDE SEQUENCE [LARGE SCALE GENOMIC DNA]</scope>
</reference>
<evidence type="ECO:0000259" key="2">
    <source>
        <dbReference type="PROSITE" id="PS51082"/>
    </source>
</evidence>
<reference evidence="4" key="2">
    <citation type="submission" date="2025-08" db="UniProtKB">
        <authorList>
            <consortium name="Ensembl"/>
        </authorList>
    </citation>
    <scope>IDENTIFICATION</scope>
</reference>
<dbReference type="PROSITE" id="PS51338">
    <property type="entry name" value="IMD"/>
    <property type="match status" value="1"/>
</dbReference>
<dbReference type="Pfam" id="PF02205">
    <property type="entry name" value="WH2"/>
    <property type="match status" value="1"/>
</dbReference>
<feature type="compositionally biased region" description="Low complexity" evidence="1">
    <location>
        <begin position="514"/>
        <end position="529"/>
    </location>
</feature>
<accession>A0A452QCD4</accession>
<feature type="region of interest" description="Disordered" evidence="1">
    <location>
        <begin position="51"/>
        <end position="70"/>
    </location>
</feature>
<dbReference type="GO" id="GO:0034334">
    <property type="term" value="P:adherens junction maintenance"/>
    <property type="evidence" value="ECO:0007669"/>
    <property type="project" value="TreeGrafter"/>
</dbReference>
<sequence>ACFVRGTFRTLHQGIKLTAKNSKGPPRDRRAGACHLCLQGRKLLRQVRRSHPGNLLGSPGGGGVHSGQDSREEGHLFQGFVLFAGRGDIQPQLDSALQDVNDKYLLLEETEKQAVRKALIEERGRFCTFISMLRPVIEEEISMLGEITHLQTISEDLKSLTMDPHKLPSSSEQVILDLKGSDYSWSYQTPPSSPSTTMSRKSSVCSSLNSVNSSDSRSSGSHSHSPSSHYRYRSSNLAQQAPVRLSSVSSHDSGFISQDAFQSKSPSPMPPEAPNQNSSSSASSEASETCQSVSECSSPTSVSSGSTMGAWASTEKDWAKPGPYDQPLVNTLQRRKEKREPDPNGGGPTAAGGAPAAAEEAQRPRSMTVSAATRPGEEMEACEELALALSRGLQLDTQRSSRDSLQCSSGYSTQTTTPCCSEDTIPSQVSDYDYFSVSGDQEADQQEFDKSSTIPRNSDISQSYRRMFQAKRPASTAGLPTTLGPAMVTPGVATIRRTPSTKPSVRRGTIGAGPIPIKTPVIPVKTPTVPDLPGVLPAPPDGPEERGEHSPESPSVGEGPQGVTSMPSSMWSGQASVNPPLPGPKPSIPEEHRQAIPESEAEDQERDPASATASPGQIPESDTTDLSPRDTPQGEDMLNAIRRGVKLKKTTTNDRSAPRFS</sequence>
<feature type="compositionally biased region" description="Low complexity" evidence="1">
    <location>
        <begin position="186"/>
        <end position="236"/>
    </location>
</feature>
<dbReference type="InterPro" id="IPR027267">
    <property type="entry name" value="AH/BAR_dom_sf"/>
</dbReference>
<dbReference type="GO" id="GO:0015629">
    <property type="term" value="C:actin cytoskeleton"/>
    <property type="evidence" value="ECO:0007669"/>
    <property type="project" value="TreeGrafter"/>
</dbReference>
<name>A0A452QCD4_URSAM</name>
<dbReference type="GO" id="GO:0003779">
    <property type="term" value="F:actin binding"/>
    <property type="evidence" value="ECO:0007669"/>
    <property type="project" value="InterPro"/>
</dbReference>
<dbReference type="GO" id="GO:0009898">
    <property type="term" value="C:cytoplasmic side of plasma membrane"/>
    <property type="evidence" value="ECO:0007669"/>
    <property type="project" value="TreeGrafter"/>
</dbReference>
<evidence type="ECO:0000256" key="1">
    <source>
        <dbReference type="SAM" id="MobiDB-lite"/>
    </source>
</evidence>
<keyword evidence="5" id="KW-1185">Reference proteome</keyword>
<feature type="domain" description="IMD" evidence="3">
    <location>
        <begin position="90"/>
        <end position="181"/>
    </location>
</feature>
<dbReference type="GO" id="GO:0032233">
    <property type="term" value="P:positive regulation of actin filament bundle assembly"/>
    <property type="evidence" value="ECO:0007669"/>
    <property type="project" value="TreeGrafter"/>
</dbReference>
<feature type="compositionally biased region" description="Polar residues" evidence="1">
    <location>
        <begin position="611"/>
        <end position="626"/>
    </location>
</feature>